<name>A0ABS6IDZ1_9HYPH</name>
<evidence type="ECO:0008006" key="5">
    <source>
        <dbReference type="Google" id="ProtNLM"/>
    </source>
</evidence>
<keyword evidence="2" id="KW-0732">Signal</keyword>
<dbReference type="RefSeq" id="WP_216957101.1">
    <property type="nucleotide sequence ID" value="NZ_JAHOPB010000001.1"/>
</dbReference>
<evidence type="ECO:0000256" key="2">
    <source>
        <dbReference type="SAM" id="SignalP"/>
    </source>
</evidence>
<evidence type="ECO:0000256" key="1">
    <source>
        <dbReference type="SAM" id="MobiDB-lite"/>
    </source>
</evidence>
<dbReference type="Proteomes" id="UP000727907">
    <property type="component" value="Unassembled WGS sequence"/>
</dbReference>
<accession>A0ABS6IDZ1</accession>
<feature type="region of interest" description="Disordered" evidence="1">
    <location>
        <begin position="176"/>
        <end position="199"/>
    </location>
</feature>
<evidence type="ECO:0000313" key="4">
    <source>
        <dbReference type="Proteomes" id="UP000727907"/>
    </source>
</evidence>
<proteinExistence type="predicted"/>
<feature type="chain" id="PRO_5046189644" description="Lipoprotein" evidence="2">
    <location>
        <begin position="18"/>
        <end position="325"/>
    </location>
</feature>
<dbReference type="EMBL" id="JAHOPB010000001">
    <property type="protein sequence ID" value="MBU8872817.1"/>
    <property type="molecule type" value="Genomic_DNA"/>
</dbReference>
<feature type="signal peptide" evidence="2">
    <location>
        <begin position="1"/>
        <end position="17"/>
    </location>
</feature>
<reference evidence="3 4" key="1">
    <citation type="submission" date="2021-06" db="EMBL/GenBank/DDBJ databases">
        <authorList>
            <person name="Lee D.H."/>
        </authorList>
    </citation>
    <scope>NUCLEOTIDE SEQUENCE [LARGE SCALE GENOMIC DNA]</scope>
    <source>
        <strain evidence="3 4">MMS21-HV4-11</strain>
    </source>
</reference>
<gene>
    <name evidence="3" type="ORF">KQ910_03540</name>
</gene>
<evidence type="ECO:0000313" key="3">
    <source>
        <dbReference type="EMBL" id="MBU8872817.1"/>
    </source>
</evidence>
<comment type="caution">
    <text evidence="3">The sequence shown here is derived from an EMBL/GenBank/DDBJ whole genome shotgun (WGS) entry which is preliminary data.</text>
</comment>
<protein>
    <recommendedName>
        <fullName evidence="5">Lipoprotein</fullName>
    </recommendedName>
</protein>
<organism evidence="3 4">
    <name type="scientific">Reyranella humidisoli</name>
    <dbReference type="NCBI Taxonomy" id="2849149"/>
    <lineage>
        <taxon>Bacteria</taxon>
        <taxon>Pseudomonadati</taxon>
        <taxon>Pseudomonadota</taxon>
        <taxon>Alphaproteobacteria</taxon>
        <taxon>Hyphomicrobiales</taxon>
        <taxon>Reyranellaceae</taxon>
        <taxon>Reyranella</taxon>
    </lineage>
</organism>
<dbReference type="PROSITE" id="PS51257">
    <property type="entry name" value="PROKAR_LIPOPROTEIN"/>
    <property type="match status" value="1"/>
</dbReference>
<sequence length="325" mass="34283">MRHVVMLLCLLALAACGGTPRPFEHDPSKISYGRQLRDKVEVAISPPRNMPPEMGERVAAALAIELQSYGIVAAVAPAEAPIQIEGVMSTRDAGMSIEVQVDWRIHGRPRTDEPATVKTRAPPEDYAQQAERLISRIAQQAAPRVATLIGKPPNFIPKAPGQVAAGITIPYEFPPDPAAAPPPDGAVPTSTTTPTPVAAKPAEPQLKVFVAQVTGAPSDGNRQLTSGMRRALGSSKLVIVDQADSEAFSVAGTVSLTQIDERTGRLVVKWVVKDPAGKVIGDIEQSNPVPMAAAKGSWAGFGDIVASAASEGVLELLEKAINLRR</sequence>
<keyword evidence="4" id="KW-1185">Reference proteome</keyword>
<feature type="compositionally biased region" description="Low complexity" evidence="1">
    <location>
        <begin position="186"/>
        <end position="199"/>
    </location>
</feature>
<feature type="compositionally biased region" description="Pro residues" evidence="1">
    <location>
        <begin position="176"/>
        <end position="185"/>
    </location>
</feature>